<keyword evidence="3" id="KW-1185">Reference proteome</keyword>
<dbReference type="Gene3D" id="3.40.50.1820">
    <property type="entry name" value="alpha/beta hydrolase"/>
    <property type="match status" value="1"/>
</dbReference>
<organism evidence="2 3">
    <name type="scientific">Nocardia amamiensis</name>
    <dbReference type="NCBI Taxonomy" id="404578"/>
    <lineage>
        <taxon>Bacteria</taxon>
        <taxon>Bacillati</taxon>
        <taxon>Actinomycetota</taxon>
        <taxon>Actinomycetes</taxon>
        <taxon>Mycobacteriales</taxon>
        <taxon>Nocardiaceae</taxon>
        <taxon>Nocardia</taxon>
    </lineage>
</organism>
<proteinExistence type="predicted"/>
<evidence type="ECO:0000313" key="2">
    <source>
        <dbReference type="EMBL" id="MBF6302896.1"/>
    </source>
</evidence>
<protein>
    <submittedName>
        <fullName evidence="2">Alpha/beta hydrolase</fullName>
    </submittedName>
</protein>
<dbReference type="EMBL" id="JADLQX010000073">
    <property type="protein sequence ID" value="MBF6302896.1"/>
    <property type="molecule type" value="Genomic_DNA"/>
</dbReference>
<keyword evidence="2" id="KW-0378">Hydrolase</keyword>
<dbReference type="PANTHER" id="PTHR43798">
    <property type="entry name" value="MONOACYLGLYCEROL LIPASE"/>
    <property type="match status" value="1"/>
</dbReference>
<dbReference type="InterPro" id="IPR000073">
    <property type="entry name" value="AB_hydrolase_1"/>
</dbReference>
<accession>A0ABS0D234</accession>
<evidence type="ECO:0000259" key="1">
    <source>
        <dbReference type="Pfam" id="PF12697"/>
    </source>
</evidence>
<dbReference type="GO" id="GO:0016787">
    <property type="term" value="F:hydrolase activity"/>
    <property type="evidence" value="ECO:0007669"/>
    <property type="project" value="UniProtKB-KW"/>
</dbReference>
<dbReference type="InterPro" id="IPR029058">
    <property type="entry name" value="AB_hydrolase_fold"/>
</dbReference>
<evidence type="ECO:0000313" key="3">
    <source>
        <dbReference type="Proteomes" id="UP000702209"/>
    </source>
</evidence>
<comment type="caution">
    <text evidence="2">The sequence shown here is derived from an EMBL/GenBank/DDBJ whole genome shotgun (WGS) entry which is preliminary data.</text>
</comment>
<sequence length="253" mass="26717">MPSTDGTIISYLARGSGPRILGIHGGLGSALSLQPLAQHLADDFQVVTMNCRGHGTSEWGQSPPHIAREVEDVLAVIDAVGPITALFGYSYGAVLALETALAAADCIPRLALYEPPLPITYPIPDLAALETALAAGNYEQLLLNASVTGGGFSPTELAALREDPLWLAKVAHAPTLVPTMRVLAGLEPTVEQYAEVTAPTKLIVGTTSAPYLLQAADQLAAVMPHLTRDVLHGQGHHVDQQLLAQSLERFLRT</sequence>
<dbReference type="Pfam" id="PF12697">
    <property type="entry name" value="Abhydrolase_6"/>
    <property type="match status" value="1"/>
</dbReference>
<dbReference type="Proteomes" id="UP000702209">
    <property type="component" value="Unassembled WGS sequence"/>
</dbReference>
<dbReference type="RefSeq" id="WP_195134079.1">
    <property type="nucleotide sequence ID" value="NZ_JADLQX010000073.1"/>
</dbReference>
<dbReference type="PANTHER" id="PTHR43798:SF33">
    <property type="entry name" value="HYDROLASE, PUTATIVE (AFU_ORTHOLOGUE AFUA_2G14860)-RELATED"/>
    <property type="match status" value="1"/>
</dbReference>
<feature type="domain" description="AB hydrolase-1" evidence="1">
    <location>
        <begin position="22"/>
        <end position="238"/>
    </location>
</feature>
<name>A0ABS0D234_9NOCA</name>
<gene>
    <name evidence="2" type="ORF">IU459_36070</name>
</gene>
<dbReference type="SUPFAM" id="SSF53474">
    <property type="entry name" value="alpha/beta-Hydrolases"/>
    <property type="match status" value="1"/>
</dbReference>
<dbReference type="InterPro" id="IPR050266">
    <property type="entry name" value="AB_hydrolase_sf"/>
</dbReference>
<reference evidence="2 3" key="1">
    <citation type="submission" date="2020-10" db="EMBL/GenBank/DDBJ databases">
        <title>Identification of Nocardia species via Next-generation sequencing and recognition of intraspecies genetic diversity.</title>
        <authorList>
            <person name="Li P."/>
            <person name="Li P."/>
            <person name="Lu B."/>
        </authorList>
    </citation>
    <scope>NUCLEOTIDE SEQUENCE [LARGE SCALE GENOMIC DNA]</scope>
    <source>
        <strain evidence="2 3">BJ06-0157</strain>
    </source>
</reference>